<feature type="compositionally biased region" description="Low complexity" evidence="1">
    <location>
        <begin position="307"/>
        <end position="316"/>
    </location>
</feature>
<name>A0A8J8P3F4_HALGN</name>
<feature type="compositionally biased region" description="Basic and acidic residues" evidence="1">
    <location>
        <begin position="377"/>
        <end position="389"/>
    </location>
</feature>
<dbReference type="EMBL" id="RRYP01002112">
    <property type="protein sequence ID" value="TNV85135.1"/>
    <property type="molecule type" value="Genomic_DNA"/>
</dbReference>
<evidence type="ECO:0000313" key="3">
    <source>
        <dbReference type="Proteomes" id="UP000785679"/>
    </source>
</evidence>
<evidence type="ECO:0000256" key="1">
    <source>
        <dbReference type="SAM" id="MobiDB-lite"/>
    </source>
</evidence>
<comment type="caution">
    <text evidence="2">The sequence shown here is derived from an EMBL/GenBank/DDBJ whole genome shotgun (WGS) entry which is preliminary data.</text>
</comment>
<dbReference type="AlphaFoldDB" id="A0A8J8P3F4"/>
<feature type="compositionally biased region" description="Low complexity" evidence="1">
    <location>
        <begin position="397"/>
        <end position="407"/>
    </location>
</feature>
<sequence>MQYSDIHQPYPLIGSLYISPPDLQPPSPRRVPQSILKKPKGDSSAKLNSTNSVVSYHSVQNPHDQLLCRKKRDRRAWRREKRGKLLKQSRQMQEIKIMSNRKHSRSGSRDMIALAPYNKAGSRYLEEDGNVISMEDVRAHNQSKLLQQQQSPSFAGRKSGSKLEAIFETPQQKTPGFNEGKGNLSPRTVIINGQQIVIGGTEDPLTCQMSINSEEEQQLLAENEAAMTTFRKNLEKTQQLLDNVMDDDNRRGSDGVRRITENLTEYGLSAPQRSESLGPNKSWQALLGGLHQRAGTPLAKNIQPNHSSQLELSSSASKRRPDLQRTPPLSLKKPIYKGNQGVIEASKLKLSSPSNNKKAPITKAAPPRKSAQQQKPVKVDQKPKERSKEISPQPKQANTTTANDNNNVKPTYLHPAINQQYERKQKQNIKEEANIQGTTTGSVIEVKKIQKRTTSQLRQVSGERAVSMLRQKNIIVQRPLTELQIADDSRAGKSQSVKARHPQSINAVIQGEPTLQMESMSTKNVVPRVPKLSGDYLEKLKVKMDLVRQGQIHTTEWGLQNGGDSPSARQRAIEYHKRLQLNRNTQKNSPDASVEYSGRSHHNNSVGNVKGHPNEWFSTMMQQEIHKVHIGTRKDKEMDEMKRYLQDHREHYYQTLYFAGPNRNTNRRATAGTQRSSNSPPKNQYSPNGTLILNKDSARGHYNVENDINTLPNESIGRTIETELFDDEDTQLRNISSIESASNRHQNSTRTKSQFSKPQALLMPVFVPNHVFGKKHRKYLTTTFQAQIDKSSAGGGGFNIEAAETSLEMPPSLNGSGGYVGKISKGIEKPQMNLMALDLGLVNAHKSGKTHFRAKSSPKASRFPNGLNPLFVPGLMGLKNGGIPDLSQADYKKKYTMPSSKPRLHNHSSGVLSHVPSSDIKAVGGEDVQVVNNGINPTDVSPLETSDHLSQKRLLKQTQLYTNTQYLDSKFASINVYSKKASLPNQVPWGLSTGGSGSNPRGAKLSSLTQREMAQGPLQLPSDYQAIANIINSQLQALSPPTHYPQVVNSKKLYARTNHTFFSHFS</sequence>
<feature type="compositionally biased region" description="Low complexity" evidence="1">
    <location>
        <begin position="348"/>
        <end position="359"/>
    </location>
</feature>
<feature type="region of interest" description="Disordered" evidence="1">
    <location>
        <begin position="661"/>
        <end position="688"/>
    </location>
</feature>
<dbReference type="Proteomes" id="UP000785679">
    <property type="component" value="Unassembled WGS sequence"/>
</dbReference>
<reference evidence="2" key="1">
    <citation type="submission" date="2019-06" db="EMBL/GenBank/DDBJ databases">
        <authorList>
            <person name="Zheng W."/>
        </authorList>
    </citation>
    <scope>NUCLEOTIDE SEQUENCE</scope>
    <source>
        <strain evidence="2">QDHG01</strain>
    </source>
</reference>
<feature type="region of interest" description="Disordered" evidence="1">
    <location>
        <begin position="19"/>
        <end position="48"/>
    </location>
</feature>
<proteinExistence type="predicted"/>
<feature type="region of interest" description="Disordered" evidence="1">
    <location>
        <begin position="297"/>
        <end position="410"/>
    </location>
</feature>
<protein>
    <submittedName>
        <fullName evidence="2">Uncharacterized protein</fullName>
    </submittedName>
</protein>
<organism evidence="2 3">
    <name type="scientific">Halteria grandinella</name>
    <dbReference type="NCBI Taxonomy" id="5974"/>
    <lineage>
        <taxon>Eukaryota</taxon>
        <taxon>Sar</taxon>
        <taxon>Alveolata</taxon>
        <taxon>Ciliophora</taxon>
        <taxon>Intramacronucleata</taxon>
        <taxon>Spirotrichea</taxon>
        <taxon>Stichotrichia</taxon>
        <taxon>Sporadotrichida</taxon>
        <taxon>Halteriidae</taxon>
        <taxon>Halteria</taxon>
    </lineage>
</organism>
<gene>
    <name evidence="2" type="ORF">FGO68_gene7092</name>
</gene>
<feature type="compositionally biased region" description="Polar residues" evidence="1">
    <location>
        <begin position="662"/>
        <end position="688"/>
    </location>
</feature>
<evidence type="ECO:0000313" key="2">
    <source>
        <dbReference type="EMBL" id="TNV85135.1"/>
    </source>
</evidence>
<feature type="region of interest" description="Disordered" evidence="1">
    <location>
        <begin position="584"/>
        <end position="609"/>
    </location>
</feature>
<accession>A0A8J8P3F4</accession>
<keyword evidence="3" id="KW-1185">Reference proteome</keyword>